<proteinExistence type="predicted"/>
<evidence type="ECO:0000313" key="4">
    <source>
        <dbReference type="Proteomes" id="UP001589698"/>
    </source>
</evidence>
<dbReference type="Proteomes" id="UP001589698">
    <property type="component" value="Unassembled WGS sequence"/>
</dbReference>
<gene>
    <name evidence="3" type="ORF">ACFFJG_00965</name>
</gene>
<comment type="subcellular location">
    <subcellularLocation>
        <location evidence="1">Membrane</location>
    </subcellularLocation>
</comment>
<dbReference type="RefSeq" id="WP_378516743.1">
    <property type="nucleotide sequence ID" value="NZ_CBCSDI010000003.1"/>
</dbReference>
<dbReference type="EMBL" id="JBHLXH010000001">
    <property type="protein sequence ID" value="MFC0221033.1"/>
    <property type="molecule type" value="Genomic_DNA"/>
</dbReference>
<dbReference type="Gene3D" id="3.10.450.50">
    <property type="match status" value="1"/>
</dbReference>
<dbReference type="PANTHER" id="PTHR37042">
    <property type="entry name" value="OUTER MEMBRANE PROTEIN RV1973"/>
    <property type="match status" value="1"/>
</dbReference>
<dbReference type="SUPFAM" id="SSF54427">
    <property type="entry name" value="NTF2-like"/>
    <property type="match status" value="1"/>
</dbReference>
<dbReference type="PANTHER" id="PTHR37042:SF4">
    <property type="entry name" value="OUTER MEMBRANE PROTEIN RV1973"/>
    <property type="match status" value="1"/>
</dbReference>
<sequence length="163" mass="17522">MGAWGWRALAAALAVVLVALVTGCVVVNRSTTPPDDDLTGTQHAVAAAARAEVLAFFRVDHRDMDPLADAVLAGATGDFAEQYAAQRDRLVRRAVRTRATSTGEVVSLGVSEVDADSATVVVAANSTVTNAKSDRPQVRFYRIRLELVREGGLWLTRDVEFVR</sequence>
<dbReference type="PROSITE" id="PS51257">
    <property type="entry name" value="PROKAR_LIPOPROTEIN"/>
    <property type="match status" value="1"/>
</dbReference>
<evidence type="ECO:0008006" key="5">
    <source>
        <dbReference type="Google" id="ProtNLM"/>
    </source>
</evidence>
<evidence type="ECO:0000256" key="2">
    <source>
        <dbReference type="ARBA" id="ARBA00023136"/>
    </source>
</evidence>
<organism evidence="3 4">
    <name type="scientific">Nocardioides zeicaulis</name>
    <dbReference type="NCBI Taxonomy" id="1776857"/>
    <lineage>
        <taxon>Bacteria</taxon>
        <taxon>Bacillati</taxon>
        <taxon>Actinomycetota</taxon>
        <taxon>Actinomycetes</taxon>
        <taxon>Propionibacteriales</taxon>
        <taxon>Nocardioidaceae</taxon>
        <taxon>Nocardioides</taxon>
    </lineage>
</organism>
<evidence type="ECO:0000256" key="1">
    <source>
        <dbReference type="ARBA" id="ARBA00004370"/>
    </source>
</evidence>
<name>A0ABV6DWK2_9ACTN</name>
<accession>A0ABV6DWK2</accession>
<protein>
    <recommendedName>
        <fullName evidence="5">Mce-associated membrane protein</fullName>
    </recommendedName>
</protein>
<comment type="caution">
    <text evidence="3">The sequence shown here is derived from an EMBL/GenBank/DDBJ whole genome shotgun (WGS) entry which is preliminary data.</text>
</comment>
<evidence type="ECO:0000313" key="3">
    <source>
        <dbReference type="EMBL" id="MFC0221033.1"/>
    </source>
</evidence>
<keyword evidence="4" id="KW-1185">Reference proteome</keyword>
<reference evidence="3 4" key="1">
    <citation type="submission" date="2024-09" db="EMBL/GenBank/DDBJ databases">
        <authorList>
            <person name="Sun Q."/>
            <person name="Mori K."/>
        </authorList>
    </citation>
    <scope>NUCLEOTIDE SEQUENCE [LARGE SCALE GENOMIC DNA]</scope>
    <source>
        <strain evidence="3 4">CCM 8654</strain>
    </source>
</reference>
<dbReference type="InterPro" id="IPR032710">
    <property type="entry name" value="NTF2-like_dom_sf"/>
</dbReference>
<keyword evidence="2" id="KW-0472">Membrane</keyword>